<dbReference type="PANTHER" id="PTHR15565:SF0">
    <property type="entry name" value="PROTEIN AATF"/>
    <property type="match status" value="1"/>
</dbReference>
<dbReference type="HOGENOM" id="CLU_2173689_0_0_1"/>
<feature type="domain" description="Apoptosis-antagonizing transcription factor C-terminal" evidence="1">
    <location>
        <begin position="34"/>
        <end position="83"/>
    </location>
</feature>
<organism evidence="3 4">
    <name type="scientific">Helobdella robusta</name>
    <name type="common">Californian leech</name>
    <dbReference type="NCBI Taxonomy" id="6412"/>
    <lineage>
        <taxon>Eukaryota</taxon>
        <taxon>Metazoa</taxon>
        <taxon>Spiralia</taxon>
        <taxon>Lophotrochozoa</taxon>
        <taxon>Annelida</taxon>
        <taxon>Clitellata</taxon>
        <taxon>Hirudinea</taxon>
        <taxon>Rhynchobdellida</taxon>
        <taxon>Glossiphoniidae</taxon>
        <taxon>Helobdella</taxon>
    </lineage>
</organism>
<accession>T1EQ93</accession>
<dbReference type="InterPro" id="IPR012617">
    <property type="entry name" value="AATF_C"/>
</dbReference>
<dbReference type="OrthoDB" id="5783963at2759"/>
<evidence type="ECO:0000259" key="1">
    <source>
        <dbReference type="Pfam" id="PF08164"/>
    </source>
</evidence>
<keyword evidence="4" id="KW-1185">Reference proteome</keyword>
<dbReference type="CTD" id="20198743"/>
<dbReference type="InParanoid" id="T1EQ93"/>
<dbReference type="STRING" id="6412.T1EQ93"/>
<dbReference type="GO" id="GO:0005634">
    <property type="term" value="C:nucleus"/>
    <property type="evidence" value="ECO:0007669"/>
    <property type="project" value="InterPro"/>
</dbReference>
<dbReference type="PANTHER" id="PTHR15565">
    <property type="entry name" value="AATF PROTEIN APOPTOSIS ANTAGONIZING TRANSCRIPTION FACTOR"/>
    <property type="match status" value="1"/>
</dbReference>
<sequence length="110" mass="13015">MCISGEPNDPYQTLPVRKVEEERDDEIFDDGDFYQHILVEMTNRKNRNTKDMMAISKQWAELNKLRKTKKQIDQRASKGRKTRDALFKELFKDDVRVVDTGSNWMFDVLG</sequence>
<dbReference type="EMBL" id="KB096324">
    <property type="protein sequence ID" value="ESO06282.1"/>
    <property type="molecule type" value="Genomic_DNA"/>
</dbReference>
<dbReference type="EnsemblMetazoa" id="HelroT160442">
    <property type="protein sequence ID" value="HelroP160442"/>
    <property type="gene ID" value="HelroG160442"/>
</dbReference>
<gene>
    <name evidence="3" type="primary">20198743</name>
    <name evidence="2" type="ORF">HELRODRAFT_160442</name>
</gene>
<evidence type="ECO:0000313" key="2">
    <source>
        <dbReference type="EMBL" id="ESO06282.1"/>
    </source>
</evidence>
<dbReference type="AlphaFoldDB" id="T1EQ93"/>
<evidence type="ECO:0000313" key="4">
    <source>
        <dbReference type="Proteomes" id="UP000015101"/>
    </source>
</evidence>
<reference evidence="2 4" key="2">
    <citation type="journal article" date="2013" name="Nature">
        <title>Insights into bilaterian evolution from three spiralian genomes.</title>
        <authorList>
            <person name="Simakov O."/>
            <person name="Marletaz F."/>
            <person name="Cho S.J."/>
            <person name="Edsinger-Gonzales E."/>
            <person name="Havlak P."/>
            <person name="Hellsten U."/>
            <person name="Kuo D.H."/>
            <person name="Larsson T."/>
            <person name="Lv J."/>
            <person name="Arendt D."/>
            <person name="Savage R."/>
            <person name="Osoegawa K."/>
            <person name="de Jong P."/>
            <person name="Grimwood J."/>
            <person name="Chapman J.A."/>
            <person name="Shapiro H."/>
            <person name="Aerts A."/>
            <person name="Otillar R.P."/>
            <person name="Terry A.Y."/>
            <person name="Boore J.L."/>
            <person name="Grigoriev I.V."/>
            <person name="Lindberg D.R."/>
            <person name="Seaver E.C."/>
            <person name="Weisblat D.A."/>
            <person name="Putnam N.H."/>
            <person name="Rokhsar D.S."/>
        </authorList>
    </citation>
    <scope>NUCLEOTIDE SEQUENCE</scope>
</reference>
<reference evidence="3" key="3">
    <citation type="submission" date="2015-06" db="UniProtKB">
        <authorList>
            <consortium name="EnsemblMetazoa"/>
        </authorList>
    </citation>
    <scope>IDENTIFICATION</scope>
</reference>
<dbReference type="InterPro" id="IPR039223">
    <property type="entry name" value="AATF/Bfr2"/>
</dbReference>
<protein>
    <recommendedName>
        <fullName evidence="1">Apoptosis-antagonizing transcription factor C-terminal domain-containing protein</fullName>
    </recommendedName>
</protein>
<dbReference type="Proteomes" id="UP000015101">
    <property type="component" value="Unassembled WGS sequence"/>
</dbReference>
<dbReference type="GeneID" id="20198743"/>
<dbReference type="RefSeq" id="XP_009015650.1">
    <property type="nucleotide sequence ID" value="XM_009017402.1"/>
</dbReference>
<dbReference type="Pfam" id="PF08164">
    <property type="entry name" value="TRAUB"/>
    <property type="match status" value="1"/>
</dbReference>
<dbReference type="EMBL" id="AMQM01000597">
    <property type="status" value="NOT_ANNOTATED_CDS"/>
    <property type="molecule type" value="Genomic_DNA"/>
</dbReference>
<name>T1EQ93_HELRO</name>
<dbReference type="KEGG" id="hro:HELRODRAFT_160442"/>
<proteinExistence type="predicted"/>
<reference evidence="4" key="1">
    <citation type="submission" date="2012-12" db="EMBL/GenBank/DDBJ databases">
        <authorList>
            <person name="Hellsten U."/>
            <person name="Grimwood J."/>
            <person name="Chapman J.A."/>
            <person name="Shapiro H."/>
            <person name="Aerts A."/>
            <person name="Otillar R.P."/>
            <person name="Terry A.Y."/>
            <person name="Boore J.L."/>
            <person name="Simakov O."/>
            <person name="Marletaz F."/>
            <person name="Cho S.-J."/>
            <person name="Edsinger-Gonzales E."/>
            <person name="Havlak P."/>
            <person name="Kuo D.-H."/>
            <person name="Larsson T."/>
            <person name="Lv J."/>
            <person name="Arendt D."/>
            <person name="Savage R."/>
            <person name="Osoegawa K."/>
            <person name="de Jong P."/>
            <person name="Lindberg D.R."/>
            <person name="Seaver E.C."/>
            <person name="Weisblat D.A."/>
            <person name="Putnam N.H."/>
            <person name="Grigoriev I.V."/>
            <person name="Rokhsar D.S."/>
        </authorList>
    </citation>
    <scope>NUCLEOTIDE SEQUENCE</scope>
</reference>
<evidence type="ECO:0000313" key="3">
    <source>
        <dbReference type="EnsemblMetazoa" id="HelroP160442"/>
    </source>
</evidence>